<dbReference type="SUPFAM" id="SSF51556">
    <property type="entry name" value="Metallo-dependent hydrolases"/>
    <property type="match status" value="1"/>
</dbReference>
<keyword evidence="4" id="KW-1185">Reference proteome</keyword>
<reference evidence="3 4" key="1">
    <citation type="submission" date="2020-10" db="EMBL/GenBank/DDBJ databases">
        <title>Phylogeny of dyella-like bacteria.</title>
        <authorList>
            <person name="Fu J."/>
        </authorList>
    </citation>
    <scope>NUCLEOTIDE SEQUENCE [LARGE SCALE GENOMIC DNA]</scope>
    <source>
        <strain evidence="3 4">DHOB07</strain>
    </source>
</reference>
<evidence type="ECO:0000313" key="4">
    <source>
        <dbReference type="Proteomes" id="UP001620405"/>
    </source>
</evidence>
<evidence type="ECO:0000313" key="3">
    <source>
        <dbReference type="EMBL" id="MFK2875330.1"/>
    </source>
</evidence>
<accession>A0ABW8J1C3</accession>
<dbReference type="InterPro" id="IPR032466">
    <property type="entry name" value="Metal_Hydrolase"/>
</dbReference>
<dbReference type="InterPro" id="IPR032465">
    <property type="entry name" value="ACMSD"/>
</dbReference>
<organism evidence="3 4">
    <name type="scientific">Dyella lipolytica</name>
    <dbReference type="NCBI Taxonomy" id="1867835"/>
    <lineage>
        <taxon>Bacteria</taxon>
        <taxon>Pseudomonadati</taxon>
        <taxon>Pseudomonadota</taxon>
        <taxon>Gammaproteobacteria</taxon>
        <taxon>Lysobacterales</taxon>
        <taxon>Rhodanobacteraceae</taxon>
        <taxon>Dyella</taxon>
    </lineage>
</organism>
<dbReference type="EMBL" id="JADIKG010000013">
    <property type="protein sequence ID" value="MFK2875330.1"/>
    <property type="molecule type" value="Genomic_DNA"/>
</dbReference>
<sequence length="420" mass="47667">MPHSKRKPPNQRWSFRTQTRAGCFCCAPPSGTGTIQAGNGKNPLQTAPDRSKADLRLNDFKPRSMLRVPKTRIEQPRFPVIDAHTHLTWSSKVRNGVSVGEDIIVFAKPEDLLPVMDRKGVRTLVNLTGGVGAGLEQTIRLFDQAAPGRFLTLTEPSYEYFPEPNFAQLQADAITHAHRVGARGLKLLKTLGLYLREHVDSGPLVAVDDPRFDPMWEACAAYNMPVFLHVSDPEAFFLPTDEYNERYEELAKHPDWSFYGPEFPSNAEILAARDRLIARHPKTTFALMHVGNWAENLEAVADCLDRFPNTLVDISARIGELGRQPRTAQRFFDRYQDRILFGTDAVPSPYGDDVPQQLFGDELYEIYYRFLETEDEYFDYAPAETPPQGRWSIYGLGLTDTILRKIYHDNAARLLSIDHE</sequence>
<protein>
    <submittedName>
        <fullName evidence="3">Amidohydrolase family protein</fullName>
    </submittedName>
</protein>
<dbReference type="InterPro" id="IPR006680">
    <property type="entry name" value="Amidohydro-rel"/>
</dbReference>
<dbReference type="Pfam" id="PF04909">
    <property type="entry name" value="Amidohydro_2"/>
    <property type="match status" value="1"/>
</dbReference>
<name>A0ABW8J1C3_9GAMM</name>
<feature type="domain" description="Amidohydrolase-related" evidence="2">
    <location>
        <begin position="81"/>
        <end position="415"/>
    </location>
</feature>
<evidence type="ECO:0000259" key="2">
    <source>
        <dbReference type="Pfam" id="PF04909"/>
    </source>
</evidence>
<dbReference type="Gene3D" id="3.20.20.140">
    <property type="entry name" value="Metal-dependent hydrolases"/>
    <property type="match status" value="1"/>
</dbReference>
<gene>
    <name evidence="3" type="ORF">ISP13_17520</name>
</gene>
<dbReference type="Proteomes" id="UP001620405">
    <property type="component" value="Unassembled WGS sequence"/>
</dbReference>
<dbReference type="PANTHER" id="PTHR21240:SF28">
    <property type="entry name" value="ISO-OROTATE DECARBOXYLASE (EUROFUNG)"/>
    <property type="match status" value="1"/>
</dbReference>
<comment type="caution">
    <text evidence="3">The sequence shown here is derived from an EMBL/GenBank/DDBJ whole genome shotgun (WGS) entry which is preliminary data.</text>
</comment>
<keyword evidence="1" id="KW-0456">Lyase</keyword>
<proteinExistence type="predicted"/>
<evidence type="ECO:0000256" key="1">
    <source>
        <dbReference type="ARBA" id="ARBA00023239"/>
    </source>
</evidence>
<dbReference type="PANTHER" id="PTHR21240">
    <property type="entry name" value="2-AMINO-3-CARBOXYLMUCONATE-6-SEMIALDEHYDE DECARBOXYLASE"/>
    <property type="match status" value="1"/>
</dbReference>